<dbReference type="InterPro" id="IPR016208">
    <property type="entry name" value="Ald_Oxase/xanthine_DH-like"/>
</dbReference>
<dbReference type="Pfam" id="PF01315">
    <property type="entry name" value="Ald_Xan_dh_C"/>
    <property type="match status" value="1"/>
</dbReference>
<dbReference type="EMBL" id="DNZF01000032">
    <property type="protein sequence ID" value="HBK52571.1"/>
    <property type="molecule type" value="Genomic_DNA"/>
</dbReference>
<name>A0A354YV57_9FIRM</name>
<dbReference type="PANTHER" id="PTHR11908">
    <property type="entry name" value="XANTHINE DEHYDROGENASE"/>
    <property type="match status" value="1"/>
</dbReference>
<dbReference type="Pfam" id="PF20256">
    <property type="entry name" value="MoCoBD_2"/>
    <property type="match status" value="1"/>
</dbReference>
<dbReference type="InterPro" id="IPR046867">
    <property type="entry name" value="AldOxase/xan_DH_MoCoBD2"/>
</dbReference>
<dbReference type="GO" id="GO:0016491">
    <property type="term" value="F:oxidoreductase activity"/>
    <property type="evidence" value="ECO:0007669"/>
    <property type="project" value="InterPro"/>
</dbReference>
<evidence type="ECO:0000313" key="2">
    <source>
        <dbReference type="EMBL" id="HBK52571.1"/>
    </source>
</evidence>
<dbReference type="PANTHER" id="PTHR11908:SF157">
    <property type="entry name" value="XANTHINE DEHYDROGENASE SUBUNIT D-RELATED"/>
    <property type="match status" value="1"/>
</dbReference>
<reference evidence="2 3" key="1">
    <citation type="journal article" date="2018" name="Nat. Biotechnol.">
        <title>A standardized bacterial taxonomy based on genome phylogeny substantially revises the tree of life.</title>
        <authorList>
            <person name="Parks D.H."/>
            <person name="Chuvochina M."/>
            <person name="Waite D.W."/>
            <person name="Rinke C."/>
            <person name="Skarshewski A."/>
            <person name="Chaumeil P.A."/>
            <person name="Hugenholtz P."/>
        </authorList>
    </citation>
    <scope>NUCLEOTIDE SEQUENCE [LARGE SCALE GENOMIC DNA]</scope>
    <source>
        <strain evidence="2">UBA10948</strain>
    </source>
</reference>
<sequence length="766" mass="82783">MTTYASPIGSSLKRVDGPGKISGLEKYAADYYPDNFLWAGAKRSDHPHALIKEIDISPVRNLPGIFAVLTHEDIKGANRVGVPEMDQPVLADRKVLYKGDPVALVLAENKTVLQEAIDKIVIKYEPLPAVFDPEAALAENAPLLHENRNDKNLLLGGRVVRGNSIAAMSECDAVAEADFQLPWQEHAYLETEAGVARVDEEGILAIIASTQTPWRDRNELAYALGWPLDKIRVIAPYLGGGFGGKDGITVQGLLGLAALHSGGRPVKMWNSREESFLSSTKRHPGRVHYELGCKKDGTLYAMNCRIVLDTGAYASLGGPVLALAMEHAAGVYRIPHALIEGFSVYTNNPVGGAFRGFGAPQVLAGLEQMMDILADKIAWDPLAFRLKNAVMRGDETGAGVWMSNSTAIIPCLEKLQEHPLWTSRQAWVSQAPPFKLRGVGIAAGLQGTGYGPMVADIANAKIELLPDGRFRIYSGVADMGQGNNPTNVQIAAEVLGQTADCFELIQPDTLQTLPSGSSAASRTTYSYGNALKAAALQLKERILTRACDMGMGLYAEDFLLSSGRLNHLPSGREIPLGLVAASMRPEERVSIYSYTAPVNRYPDKINPNIRAAGFPHRVFAFACHLARVQIDELTGEVEISDYLAATDAGKVLNPQLYEQQVQGGAVQGMGYALWEDFKLDRGELMTRNLATYILPTSMDVPDILSIAVESVEESGPFGMKGIGEIVINLALPAIANGIARAVGQHIFKSPLTAEQLLLILEKRAAE</sequence>
<evidence type="ECO:0000259" key="1">
    <source>
        <dbReference type="SMART" id="SM01008"/>
    </source>
</evidence>
<dbReference type="InterPro" id="IPR008274">
    <property type="entry name" value="AldOxase/xan_DH_MoCoBD1"/>
</dbReference>
<dbReference type="SMART" id="SM01008">
    <property type="entry name" value="Ald_Xan_dh_C"/>
    <property type="match status" value="1"/>
</dbReference>
<dbReference type="SUPFAM" id="SSF54665">
    <property type="entry name" value="CO dehydrogenase molybdoprotein N-domain-like"/>
    <property type="match status" value="1"/>
</dbReference>
<proteinExistence type="predicted"/>
<gene>
    <name evidence="2" type="ORF">DDZ44_01350</name>
</gene>
<dbReference type="Gene3D" id="3.30.365.10">
    <property type="entry name" value="Aldehyde oxidase/xanthine dehydrogenase, molybdopterin binding domain"/>
    <property type="match status" value="4"/>
</dbReference>
<dbReference type="AlphaFoldDB" id="A0A354YV57"/>
<dbReference type="Pfam" id="PF02738">
    <property type="entry name" value="MoCoBD_1"/>
    <property type="match status" value="1"/>
</dbReference>
<dbReference type="InterPro" id="IPR037165">
    <property type="entry name" value="AldOxase/xan_DH_Mopterin-bd_sf"/>
</dbReference>
<dbReference type="Gene3D" id="3.90.1170.50">
    <property type="entry name" value="Aldehyde oxidase/xanthine dehydrogenase, a/b hammerhead"/>
    <property type="match status" value="1"/>
</dbReference>
<dbReference type="InterPro" id="IPR036856">
    <property type="entry name" value="Ald_Oxase/Xan_DH_a/b_sf"/>
</dbReference>
<dbReference type="STRING" id="378794.GCA_001570625_01523"/>
<comment type="caution">
    <text evidence="2">The sequence shown here is derived from an EMBL/GenBank/DDBJ whole genome shotgun (WGS) entry which is preliminary data.</text>
</comment>
<feature type="domain" description="Aldehyde oxidase/xanthine dehydrogenase a/b hammerhead" evidence="1">
    <location>
        <begin position="22"/>
        <end position="128"/>
    </location>
</feature>
<dbReference type="Proteomes" id="UP000263273">
    <property type="component" value="Unassembled WGS sequence"/>
</dbReference>
<accession>A0A354YV57</accession>
<evidence type="ECO:0000313" key="3">
    <source>
        <dbReference type="Proteomes" id="UP000263273"/>
    </source>
</evidence>
<organism evidence="2 3">
    <name type="scientific">Syntrophomonas wolfei</name>
    <dbReference type="NCBI Taxonomy" id="863"/>
    <lineage>
        <taxon>Bacteria</taxon>
        <taxon>Bacillati</taxon>
        <taxon>Bacillota</taxon>
        <taxon>Clostridia</taxon>
        <taxon>Eubacteriales</taxon>
        <taxon>Syntrophomonadaceae</taxon>
        <taxon>Syntrophomonas</taxon>
    </lineage>
</organism>
<dbReference type="InterPro" id="IPR000674">
    <property type="entry name" value="Ald_Oxase/Xan_DH_a/b"/>
</dbReference>
<dbReference type="GO" id="GO:0005506">
    <property type="term" value="F:iron ion binding"/>
    <property type="evidence" value="ECO:0007669"/>
    <property type="project" value="InterPro"/>
</dbReference>
<dbReference type="SUPFAM" id="SSF56003">
    <property type="entry name" value="Molybdenum cofactor-binding domain"/>
    <property type="match status" value="1"/>
</dbReference>
<protein>
    <submittedName>
        <fullName evidence="2">Carbon monoxide dehydrogenase</fullName>
    </submittedName>
</protein>